<evidence type="ECO:0000313" key="11">
    <source>
        <dbReference type="EMBL" id="ARD09207.1"/>
    </source>
</evidence>
<comment type="subcellular location">
    <subcellularLocation>
        <location evidence="1">Cell membrane</location>
        <topology evidence="1">Multi-pass membrane protein</topology>
    </subcellularLocation>
</comment>
<keyword evidence="5" id="KW-0067">ATP-binding</keyword>
<name>A0A2H4GZ77_PRODI</name>
<evidence type="ECO:0000256" key="8">
    <source>
        <dbReference type="SAM" id="Phobius"/>
    </source>
</evidence>
<feature type="transmembrane region" description="Helical" evidence="8">
    <location>
        <begin position="154"/>
        <end position="178"/>
    </location>
</feature>
<proteinExistence type="predicted"/>
<dbReference type="InterPro" id="IPR011527">
    <property type="entry name" value="ABC1_TM_dom"/>
</dbReference>
<dbReference type="PANTHER" id="PTHR11384:SF59">
    <property type="entry name" value="LYSOSOMAL COBALAMIN TRANSPORTER ABCD4"/>
    <property type="match status" value="1"/>
</dbReference>
<evidence type="ECO:0000256" key="7">
    <source>
        <dbReference type="ARBA" id="ARBA00023136"/>
    </source>
</evidence>
<dbReference type="GO" id="GO:0005524">
    <property type="term" value="F:ATP binding"/>
    <property type="evidence" value="ECO:0007669"/>
    <property type="project" value="UniProtKB-KW"/>
</dbReference>
<dbReference type="InterPro" id="IPR036640">
    <property type="entry name" value="ABC1_TM_sf"/>
</dbReference>
<keyword evidence="3 8" id="KW-0812">Transmembrane</keyword>
<gene>
    <name evidence="11" type="primary">divT</name>
</gene>
<dbReference type="Pfam" id="PF00005">
    <property type="entry name" value="ABC_tran"/>
    <property type="match status" value="1"/>
</dbReference>
<keyword evidence="4" id="KW-0547">Nucleotide-binding</keyword>
<dbReference type="SUPFAM" id="SSF90123">
    <property type="entry name" value="ABC transporter transmembrane region"/>
    <property type="match status" value="1"/>
</dbReference>
<feature type="transmembrane region" description="Helical" evidence="8">
    <location>
        <begin position="258"/>
        <end position="276"/>
    </location>
</feature>
<feature type="transmembrane region" description="Helical" evidence="8">
    <location>
        <begin position="231"/>
        <end position="252"/>
    </location>
</feature>
<keyword evidence="2" id="KW-0813">Transport</keyword>
<evidence type="ECO:0000256" key="3">
    <source>
        <dbReference type="ARBA" id="ARBA00022692"/>
    </source>
</evidence>
<dbReference type="SUPFAM" id="SSF52540">
    <property type="entry name" value="P-loop containing nucleoside triphosphate hydrolases"/>
    <property type="match status" value="1"/>
</dbReference>
<evidence type="ECO:0000256" key="6">
    <source>
        <dbReference type="ARBA" id="ARBA00022989"/>
    </source>
</evidence>
<evidence type="ECO:0000259" key="10">
    <source>
        <dbReference type="PROSITE" id="PS50929"/>
    </source>
</evidence>
<keyword evidence="6 8" id="KW-1133">Transmembrane helix</keyword>
<dbReference type="Gene3D" id="1.20.1560.10">
    <property type="entry name" value="ABC transporter type 1, transmembrane domain"/>
    <property type="match status" value="1"/>
</dbReference>
<dbReference type="InterPro" id="IPR003439">
    <property type="entry name" value="ABC_transporter-like_ATP-bd"/>
</dbReference>
<dbReference type="PANTHER" id="PTHR11384">
    <property type="entry name" value="ATP-BINDING CASSETTE, SUB-FAMILY D MEMBER"/>
    <property type="match status" value="1"/>
</dbReference>
<dbReference type="PROSITE" id="PS00211">
    <property type="entry name" value="ABC_TRANSPORTER_1"/>
    <property type="match status" value="1"/>
</dbReference>
<organism evidence="11">
    <name type="scientific">Prochloron didemni</name>
    <dbReference type="NCBI Taxonomy" id="1216"/>
    <lineage>
        <taxon>Bacteria</taxon>
        <taxon>Bacillati</taxon>
        <taxon>Cyanobacteriota</taxon>
        <taxon>Cyanophyceae</taxon>
        <taxon>Oscillatoriophycideae</taxon>
        <taxon>Chroococcales</taxon>
        <taxon>Prochloraceae</taxon>
        <taxon>Prochloron</taxon>
    </lineage>
</organism>
<dbReference type="InterPro" id="IPR027417">
    <property type="entry name" value="P-loop_NTPase"/>
</dbReference>
<dbReference type="GO" id="GO:0140359">
    <property type="term" value="F:ABC-type transporter activity"/>
    <property type="evidence" value="ECO:0007669"/>
    <property type="project" value="InterPro"/>
</dbReference>
<evidence type="ECO:0000256" key="5">
    <source>
        <dbReference type="ARBA" id="ARBA00022840"/>
    </source>
</evidence>
<dbReference type="PROSITE" id="PS50893">
    <property type="entry name" value="ABC_TRANSPORTER_2"/>
    <property type="match status" value="1"/>
</dbReference>
<feature type="domain" description="ABC transmembrane type-1" evidence="10">
    <location>
        <begin position="120"/>
        <end position="402"/>
    </location>
</feature>
<evidence type="ECO:0000256" key="4">
    <source>
        <dbReference type="ARBA" id="ARBA00022741"/>
    </source>
</evidence>
<dbReference type="CDD" id="cd03223">
    <property type="entry name" value="ABCD_peroxisomal_ALDP"/>
    <property type="match status" value="1"/>
</dbReference>
<dbReference type="Gene3D" id="3.40.50.300">
    <property type="entry name" value="P-loop containing nucleotide triphosphate hydrolases"/>
    <property type="match status" value="1"/>
</dbReference>
<dbReference type="Pfam" id="PF06472">
    <property type="entry name" value="ABC_membrane_2"/>
    <property type="match status" value="1"/>
</dbReference>
<dbReference type="InterPro" id="IPR050835">
    <property type="entry name" value="ABC_transporter_sub-D"/>
</dbReference>
<protein>
    <submittedName>
        <fullName evidence="11">DivT</fullName>
    </submittedName>
</protein>
<dbReference type="InterPro" id="IPR017871">
    <property type="entry name" value="ABC_transporter-like_CS"/>
</dbReference>
<dbReference type="EMBL" id="KY115608">
    <property type="protein sequence ID" value="ARD09207.1"/>
    <property type="molecule type" value="Genomic_DNA"/>
</dbReference>
<dbReference type="SMART" id="SM00382">
    <property type="entry name" value="AAA"/>
    <property type="match status" value="1"/>
</dbReference>
<accession>A0A2H4GZ77</accession>
<evidence type="ECO:0000256" key="1">
    <source>
        <dbReference type="ARBA" id="ARBA00004651"/>
    </source>
</evidence>
<evidence type="ECO:0000259" key="9">
    <source>
        <dbReference type="PROSITE" id="PS50893"/>
    </source>
</evidence>
<feature type="transmembrane region" description="Helical" evidence="8">
    <location>
        <begin position="78"/>
        <end position="103"/>
    </location>
</feature>
<evidence type="ECO:0000256" key="2">
    <source>
        <dbReference type="ARBA" id="ARBA00022448"/>
    </source>
</evidence>
<keyword evidence="7 8" id="KW-0472">Membrane</keyword>
<sequence>MSETHRFDRQFWQRFLALAQPYWYPISGSGVAFLGLLLLLMSLLLTVSFIAVSMVSLLGQSYFPNVLNSIAPGLAESILKIIQSPAIYLVALCFPVTLVSFVYYKRKLQEHWRPWLILTLLLLLLLGSIGMQVLNSYLGRDLITAMAQGKESSYFLLLLLYGASLIFVVPLVVLSHYVRKKLSIHWQQWLTNEFLAKYFYQKAYYDLKTDLKIDNPDQRLSKEIEFFTQTIMDFVVTIFNQLINLIAFGIVLWSISKYLVAILIVYAVVGNLITVISSRRLVDLNTDKLQYEANFRYSLIRVSDNAESIAFSRGEDRELSLVKQRFTQLVKNINRMIGWERNIELLSVGYQNILFIIPFLVVGPLYFSGQVELGVITQASMACAQLSAALSVIVSRFESLSALAAVVNRLATFTEALTVSETTEKSVNTIEPVEDNRFAIEALTLQTPNREQTLLKELSVSVEPGENVLIVGASGCGKSSLLRAIAGLWNAGTGRILRPNLEEILFLPQRPYMILGSLREQLLYPNGDRETPDDKLESVLHQVNLPQLLGKVGGFEAELDWSNVLSLGEQQRLAFARLLLNRPRYAFLDEATSALDLQNEKHLYQQLQYSNITFVSVGHRESLLNYHQRVLKLLGDANWQLFSAML</sequence>
<feature type="domain" description="ABC transporter" evidence="9">
    <location>
        <begin position="440"/>
        <end position="644"/>
    </location>
</feature>
<reference evidence="11" key="1">
    <citation type="journal article" date="2018" name="Nat. Chem. Biol.">
        <title>Chemical diversification enables symbiotic microbiota to afford functionally distinct peptides.</title>
        <authorList>
            <person name="Smith T.E."/>
            <person name="Schmidt E.W."/>
        </authorList>
    </citation>
    <scope>NUCLEOTIDE SEQUENCE</scope>
</reference>
<dbReference type="InterPro" id="IPR003593">
    <property type="entry name" value="AAA+_ATPase"/>
</dbReference>
<dbReference type="GO" id="GO:0005886">
    <property type="term" value="C:plasma membrane"/>
    <property type="evidence" value="ECO:0007669"/>
    <property type="project" value="UniProtKB-SubCell"/>
</dbReference>
<feature type="transmembrane region" description="Helical" evidence="8">
    <location>
        <begin position="31"/>
        <end position="58"/>
    </location>
</feature>
<dbReference type="GO" id="GO:0016887">
    <property type="term" value="F:ATP hydrolysis activity"/>
    <property type="evidence" value="ECO:0007669"/>
    <property type="project" value="InterPro"/>
</dbReference>
<feature type="transmembrane region" description="Helical" evidence="8">
    <location>
        <begin position="115"/>
        <end position="134"/>
    </location>
</feature>
<dbReference type="PROSITE" id="PS50929">
    <property type="entry name" value="ABC_TM1F"/>
    <property type="match status" value="1"/>
</dbReference>
<feature type="transmembrane region" description="Helical" evidence="8">
    <location>
        <begin position="345"/>
        <end position="367"/>
    </location>
</feature>
<dbReference type="AlphaFoldDB" id="A0A2H4GZ77"/>